<keyword evidence="5" id="KW-1185">Reference proteome</keyword>
<dbReference type="InterPro" id="IPR036900">
    <property type="entry name" value="A-D-PHexomutase_C_sf"/>
</dbReference>
<evidence type="ECO:0000256" key="2">
    <source>
        <dbReference type="ARBA" id="ARBA00022842"/>
    </source>
</evidence>
<keyword evidence="3" id="KW-0413">Isomerase</keyword>
<dbReference type="SUPFAM" id="SSF55957">
    <property type="entry name" value="Phosphoglucomutase, C-terminal domain"/>
    <property type="match status" value="1"/>
</dbReference>
<reference evidence="6" key="1">
    <citation type="submission" date="2022-11" db="UniProtKB">
        <authorList>
            <consortium name="WormBaseParasite"/>
        </authorList>
    </citation>
    <scope>IDENTIFICATION</scope>
</reference>
<feature type="domain" description="Alpha-D-phosphohexomutase C-terminal" evidence="4">
    <location>
        <begin position="61"/>
        <end position="90"/>
    </location>
</feature>
<dbReference type="PANTHER" id="PTHR45745">
    <property type="entry name" value="PHOSPHOMANNOMUTASE 45A"/>
    <property type="match status" value="1"/>
</dbReference>
<dbReference type="PANTHER" id="PTHR45745:SF1">
    <property type="entry name" value="PHOSPHOGLUCOMUTASE 2B-RELATED"/>
    <property type="match status" value="1"/>
</dbReference>
<dbReference type="Proteomes" id="UP000887565">
    <property type="component" value="Unplaced"/>
</dbReference>
<name>A0A915KJB8_ROMCU</name>
<dbReference type="WBParaSite" id="nRc.2.0.1.t38106-RA">
    <property type="protein sequence ID" value="nRc.2.0.1.t38106-RA"/>
    <property type="gene ID" value="nRc.2.0.1.g38106"/>
</dbReference>
<evidence type="ECO:0000313" key="6">
    <source>
        <dbReference type="WBParaSite" id="nRc.2.0.1.t38106-RA"/>
    </source>
</evidence>
<evidence type="ECO:0000313" key="5">
    <source>
        <dbReference type="Proteomes" id="UP000887565"/>
    </source>
</evidence>
<dbReference type="OMA" id="FAINTEK"/>
<keyword evidence="2" id="KW-0460">Magnesium</keyword>
<evidence type="ECO:0000259" key="4">
    <source>
        <dbReference type="Pfam" id="PF00408"/>
    </source>
</evidence>
<dbReference type="AlphaFoldDB" id="A0A915KJB8"/>
<dbReference type="Pfam" id="PF00408">
    <property type="entry name" value="PGM_PMM_IV"/>
    <property type="match status" value="1"/>
</dbReference>
<accession>A0A915KJB8</accession>
<dbReference type="InterPro" id="IPR005843">
    <property type="entry name" value="A-D-PHexomutase_C"/>
</dbReference>
<evidence type="ECO:0000256" key="3">
    <source>
        <dbReference type="ARBA" id="ARBA00023235"/>
    </source>
</evidence>
<dbReference type="GO" id="GO:0046872">
    <property type="term" value="F:metal ion binding"/>
    <property type="evidence" value="ECO:0007669"/>
    <property type="project" value="UniProtKB-KW"/>
</dbReference>
<dbReference type="GO" id="GO:0006166">
    <property type="term" value="P:purine ribonucleoside salvage"/>
    <property type="evidence" value="ECO:0007669"/>
    <property type="project" value="TreeGrafter"/>
</dbReference>
<proteinExistence type="predicted"/>
<organism evidence="5 6">
    <name type="scientific">Romanomermis culicivorax</name>
    <name type="common">Nematode worm</name>
    <dbReference type="NCBI Taxonomy" id="13658"/>
    <lineage>
        <taxon>Eukaryota</taxon>
        <taxon>Metazoa</taxon>
        <taxon>Ecdysozoa</taxon>
        <taxon>Nematoda</taxon>
        <taxon>Enoplea</taxon>
        <taxon>Dorylaimia</taxon>
        <taxon>Mermithida</taxon>
        <taxon>Mermithoidea</taxon>
        <taxon>Mermithidae</taxon>
        <taxon>Romanomermis</taxon>
    </lineage>
</organism>
<dbReference type="Gene3D" id="3.30.310.50">
    <property type="entry name" value="Alpha-D-phosphohexomutase, C-terminal domain"/>
    <property type="match status" value="1"/>
</dbReference>
<evidence type="ECO:0000256" key="1">
    <source>
        <dbReference type="ARBA" id="ARBA00022723"/>
    </source>
</evidence>
<keyword evidence="1" id="KW-0479">Metal-binding</keyword>
<sequence>MTWNDSLQSLATLGSKPFAINTEKYPKKCGAHPIKYVRDLTAGYDNSRPDTKPILPVSSSTQMITFTLENGSVFTLRASGTEPKIKYYIEIILHKYGNVTEASKMLQEVKKALIEDFLQPDINKLVGHL</sequence>
<protein>
    <submittedName>
        <fullName evidence="6">Alpha-D-phosphohexomutase C-terminal domain-containing protein</fullName>
    </submittedName>
</protein>
<dbReference type="GO" id="GO:0008973">
    <property type="term" value="F:phosphopentomutase activity"/>
    <property type="evidence" value="ECO:0007669"/>
    <property type="project" value="TreeGrafter"/>
</dbReference>
<dbReference type="GO" id="GO:0005634">
    <property type="term" value="C:nucleus"/>
    <property type="evidence" value="ECO:0007669"/>
    <property type="project" value="TreeGrafter"/>
</dbReference>